<gene>
    <name evidence="2" type="ORF">J2T57_001666</name>
</gene>
<evidence type="ECO:0000256" key="1">
    <source>
        <dbReference type="SAM" id="Phobius"/>
    </source>
</evidence>
<keyword evidence="1" id="KW-0812">Transmembrane</keyword>
<dbReference type="InterPro" id="IPR045584">
    <property type="entry name" value="Pilin-like"/>
</dbReference>
<sequence>MSERRARGFTLIEVLVALVIVSIALLGLASLQLRTTQHAYASYQASMASVLARDIEVRVRLNAAAGGHYAITAIETRAGQGEPGCLAEGCPPAALARHDLAVWARALTEALGRGASASLARSEEVIGGRSLARYTLEISWPERLQDGAPVTFRYQFATPWRD</sequence>
<dbReference type="EMBL" id="JALJXV010000003">
    <property type="protein sequence ID" value="MCP1674564.1"/>
    <property type="molecule type" value="Genomic_DNA"/>
</dbReference>
<dbReference type="RefSeq" id="WP_253476653.1">
    <property type="nucleotide sequence ID" value="NZ_JALJXV010000003.1"/>
</dbReference>
<dbReference type="NCBIfam" id="TIGR02532">
    <property type="entry name" value="IV_pilin_GFxxxE"/>
    <property type="match status" value="1"/>
</dbReference>
<keyword evidence="1" id="KW-1133">Transmembrane helix</keyword>
<organism evidence="2 3">
    <name type="scientific">Natronocella acetinitrilica</name>
    <dbReference type="NCBI Taxonomy" id="414046"/>
    <lineage>
        <taxon>Bacteria</taxon>
        <taxon>Pseudomonadati</taxon>
        <taxon>Pseudomonadota</taxon>
        <taxon>Gammaproteobacteria</taxon>
        <taxon>Chromatiales</taxon>
        <taxon>Ectothiorhodospiraceae</taxon>
        <taxon>Natronocella</taxon>
    </lineage>
</organism>
<keyword evidence="3" id="KW-1185">Reference proteome</keyword>
<comment type="caution">
    <text evidence="2">The sequence shown here is derived from an EMBL/GenBank/DDBJ whole genome shotgun (WGS) entry which is preliminary data.</text>
</comment>
<evidence type="ECO:0000313" key="3">
    <source>
        <dbReference type="Proteomes" id="UP001205843"/>
    </source>
</evidence>
<keyword evidence="1" id="KW-0472">Membrane</keyword>
<proteinExistence type="predicted"/>
<reference evidence="2" key="1">
    <citation type="submission" date="2022-03" db="EMBL/GenBank/DDBJ databases">
        <title>Genomic Encyclopedia of Type Strains, Phase III (KMG-III): the genomes of soil and plant-associated and newly described type strains.</title>
        <authorList>
            <person name="Whitman W."/>
        </authorList>
    </citation>
    <scope>NUCLEOTIDE SEQUENCE</scope>
    <source>
        <strain evidence="2">ANL 6-2</strain>
    </source>
</reference>
<name>A0AAE3G3T4_9GAMM</name>
<feature type="transmembrane region" description="Helical" evidence="1">
    <location>
        <begin position="12"/>
        <end position="33"/>
    </location>
</feature>
<dbReference type="SUPFAM" id="SSF54523">
    <property type="entry name" value="Pili subunits"/>
    <property type="match status" value="1"/>
</dbReference>
<evidence type="ECO:0000313" key="2">
    <source>
        <dbReference type="EMBL" id="MCP1674564.1"/>
    </source>
</evidence>
<dbReference type="Proteomes" id="UP001205843">
    <property type="component" value="Unassembled WGS sequence"/>
</dbReference>
<protein>
    <submittedName>
        <fullName evidence="2">Type IV pilus assembly protein PilV</fullName>
    </submittedName>
</protein>
<dbReference type="InterPro" id="IPR013362">
    <property type="entry name" value="Pilus_4_PilV"/>
</dbReference>
<dbReference type="NCBIfam" id="TIGR02523">
    <property type="entry name" value="type_IV_pilV"/>
    <property type="match status" value="1"/>
</dbReference>
<dbReference type="InterPro" id="IPR012902">
    <property type="entry name" value="N_methyl_site"/>
</dbReference>
<dbReference type="Pfam" id="PF07963">
    <property type="entry name" value="N_methyl"/>
    <property type="match status" value="1"/>
</dbReference>
<dbReference type="AlphaFoldDB" id="A0AAE3G3T4"/>
<dbReference type="PROSITE" id="PS00409">
    <property type="entry name" value="PROKAR_NTER_METHYL"/>
    <property type="match status" value="1"/>
</dbReference>
<accession>A0AAE3G3T4</accession>